<feature type="transmembrane region" description="Helical" evidence="1">
    <location>
        <begin position="86"/>
        <end position="109"/>
    </location>
</feature>
<dbReference type="STRING" id="688270.Celal_1187"/>
<reference evidence="2 3" key="1">
    <citation type="journal article" date="2010" name="Stand. Genomic Sci.">
        <title>Complete genome sequence of Cellulophaga algicola type strain (IC166).</title>
        <authorList>
            <person name="Abt B."/>
            <person name="Lu M."/>
            <person name="Misra M."/>
            <person name="Han C."/>
            <person name="Nolan M."/>
            <person name="Lucas S."/>
            <person name="Hammon N."/>
            <person name="Deshpande S."/>
            <person name="Cheng J.F."/>
            <person name="Tapia R."/>
            <person name="Goodwin L."/>
            <person name="Pitluck S."/>
            <person name="Liolios K."/>
            <person name="Pagani I."/>
            <person name="Ivanova N."/>
            <person name="Mavromatis K."/>
            <person name="Ovchinikova G."/>
            <person name="Pati A."/>
            <person name="Chen A."/>
            <person name="Palaniappan K."/>
            <person name="Land M."/>
            <person name="Hauser L."/>
            <person name="Chang Y.J."/>
            <person name="Jeffries C.D."/>
            <person name="Detter J.C."/>
            <person name="Brambilla E."/>
            <person name="Rohde M."/>
            <person name="Tindall B.J."/>
            <person name="Goker M."/>
            <person name="Woyke T."/>
            <person name="Bristow J."/>
            <person name="Eisen J.A."/>
            <person name="Markowitz V."/>
            <person name="Hugenholtz P."/>
            <person name="Kyrpides N.C."/>
            <person name="Klenk H.P."/>
            <person name="Lapidus A."/>
        </authorList>
    </citation>
    <scope>NUCLEOTIDE SEQUENCE [LARGE SCALE GENOMIC DNA]</scope>
    <source>
        <strain evidence="3">DSM 14237 / IC166 / ACAM 630</strain>
    </source>
</reference>
<keyword evidence="3" id="KW-1185">Reference proteome</keyword>
<feature type="transmembrane region" description="Helical" evidence="1">
    <location>
        <begin position="121"/>
        <end position="141"/>
    </location>
</feature>
<dbReference type="EMBL" id="CP002453">
    <property type="protein sequence ID" value="ADV48502.1"/>
    <property type="molecule type" value="Genomic_DNA"/>
</dbReference>
<feature type="transmembrane region" description="Helical" evidence="1">
    <location>
        <begin position="12"/>
        <end position="33"/>
    </location>
</feature>
<proteinExistence type="predicted"/>
<keyword evidence="1" id="KW-0472">Membrane</keyword>
<protein>
    <recommendedName>
        <fullName evidence="4">50S ribosomal protein L27</fullName>
    </recommendedName>
</protein>
<dbReference type="Proteomes" id="UP000008634">
    <property type="component" value="Chromosome"/>
</dbReference>
<keyword evidence="1" id="KW-0812">Transmembrane</keyword>
<keyword evidence="1" id="KW-1133">Transmembrane helix</keyword>
<sequence>MYEIIYNLHSFFAYIVLIVLVIAVINAIIGFTGNKMFTLEKDFRISLFALILAHIQLLIGIILYFVSPKGFNAISEFGMGGLTSAARLLAVEHPFINIIALVFITIGWSKHKKIMEAKRKFKTIAIFYGIGLVLILSRLPWGQWFA</sequence>
<dbReference type="RefSeq" id="WP_013549986.1">
    <property type="nucleotide sequence ID" value="NC_014934.1"/>
</dbReference>
<dbReference type="AlphaFoldDB" id="E6X6J6"/>
<organism evidence="2 3">
    <name type="scientific">Cellulophaga algicola (strain DSM 14237 / IC166 / ACAM 630)</name>
    <dbReference type="NCBI Taxonomy" id="688270"/>
    <lineage>
        <taxon>Bacteria</taxon>
        <taxon>Pseudomonadati</taxon>
        <taxon>Bacteroidota</taxon>
        <taxon>Flavobacteriia</taxon>
        <taxon>Flavobacteriales</taxon>
        <taxon>Flavobacteriaceae</taxon>
        <taxon>Cellulophaga</taxon>
    </lineage>
</organism>
<accession>E6X6J6</accession>
<dbReference type="KEGG" id="cao:Celal_1187"/>
<dbReference type="OrthoDB" id="329514at2"/>
<evidence type="ECO:0000313" key="3">
    <source>
        <dbReference type="Proteomes" id="UP000008634"/>
    </source>
</evidence>
<evidence type="ECO:0000313" key="2">
    <source>
        <dbReference type="EMBL" id="ADV48502.1"/>
    </source>
</evidence>
<name>E6X6J6_CELAD</name>
<evidence type="ECO:0008006" key="4">
    <source>
        <dbReference type="Google" id="ProtNLM"/>
    </source>
</evidence>
<gene>
    <name evidence="2" type="ordered locus">Celal_1187</name>
</gene>
<dbReference type="HOGENOM" id="CLU_134903_0_0_10"/>
<feature type="transmembrane region" description="Helical" evidence="1">
    <location>
        <begin position="45"/>
        <end position="66"/>
    </location>
</feature>
<evidence type="ECO:0000256" key="1">
    <source>
        <dbReference type="SAM" id="Phobius"/>
    </source>
</evidence>
<dbReference type="eggNOG" id="ENOG502ZXYX">
    <property type="taxonomic scope" value="Bacteria"/>
</dbReference>